<dbReference type="EMBL" id="DXIJ01000027">
    <property type="protein sequence ID" value="HIV85427.1"/>
    <property type="molecule type" value="Genomic_DNA"/>
</dbReference>
<dbReference type="Proteomes" id="UP000824162">
    <property type="component" value="Unassembled WGS sequence"/>
</dbReference>
<protein>
    <submittedName>
        <fullName evidence="1">Uncharacterized protein</fullName>
    </submittedName>
</protein>
<reference evidence="1" key="1">
    <citation type="journal article" date="2021" name="PeerJ">
        <title>Extensive microbial diversity within the chicken gut microbiome revealed by metagenomics and culture.</title>
        <authorList>
            <person name="Gilroy R."/>
            <person name="Ravi A."/>
            <person name="Getino M."/>
            <person name="Pursley I."/>
            <person name="Horton D.L."/>
            <person name="Alikhan N.F."/>
            <person name="Baker D."/>
            <person name="Gharbi K."/>
            <person name="Hall N."/>
            <person name="Watson M."/>
            <person name="Adriaenssens E.M."/>
            <person name="Foster-Nyarko E."/>
            <person name="Jarju S."/>
            <person name="Secka A."/>
            <person name="Antonio M."/>
            <person name="Oren A."/>
            <person name="Chaudhuri R.R."/>
            <person name="La Ragione R."/>
            <person name="Hildebrand F."/>
            <person name="Pallen M.J."/>
        </authorList>
    </citation>
    <scope>NUCLEOTIDE SEQUENCE</scope>
    <source>
        <strain evidence="1">5790</strain>
    </source>
</reference>
<dbReference type="AlphaFoldDB" id="A0A9D1TL13"/>
<evidence type="ECO:0000313" key="2">
    <source>
        <dbReference type="Proteomes" id="UP000824162"/>
    </source>
</evidence>
<sequence length="144" mass="16826">MKFETKDDVKKWLRLFPLAKKELKAKIDLYTEFIEDCRRLGRLDSALAEETGHTYSDGLPNADFYRKQIMDCKKRCNNALKDWERLSGCLDGDEALVITEKYFKGTSWDAMEFVVYFSRRQCFRILDRAAEKLVGKTVGGDVYE</sequence>
<organism evidence="1 2">
    <name type="scientific">Candidatus Monoglobus merdigallinarum</name>
    <dbReference type="NCBI Taxonomy" id="2838698"/>
    <lineage>
        <taxon>Bacteria</taxon>
        <taxon>Bacillati</taxon>
        <taxon>Bacillota</taxon>
        <taxon>Clostridia</taxon>
        <taxon>Monoglobales</taxon>
        <taxon>Monoglobaceae</taxon>
        <taxon>Monoglobus</taxon>
    </lineage>
</organism>
<gene>
    <name evidence="1" type="ORF">H9900_01300</name>
</gene>
<reference evidence="1" key="2">
    <citation type="submission" date="2021-04" db="EMBL/GenBank/DDBJ databases">
        <authorList>
            <person name="Gilroy R."/>
        </authorList>
    </citation>
    <scope>NUCLEOTIDE SEQUENCE</scope>
    <source>
        <strain evidence="1">5790</strain>
    </source>
</reference>
<evidence type="ECO:0000313" key="1">
    <source>
        <dbReference type="EMBL" id="HIV85427.1"/>
    </source>
</evidence>
<proteinExistence type="predicted"/>
<name>A0A9D1TL13_9FIRM</name>
<accession>A0A9D1TL13</accession>
<comment type="caution">
    <text evidence="1">The sequence shown here is derived from an EMBL/GenBank/DDBJ whole genome shotgun (WGS) entry which is preliminary data.</text>
</comment>